<protein>
    <recommendedName>
        <fullName evidence="2">DUF7730 domain-containing protein</fullName>
    </recommendedName>
</protein>
<feature type="compositionally biased region" description="Acidic residues" evidence="1">
    <location>
        <begin position="264"/>
        <end position="273"/>
    </location>
</feature>
<evidence type="ECO:0000259" key="2">
    <source>
        <dbReference type="Pfam" id="PF24864"/>
    </source>
</evidence>
<evidence type="ECO:0000256" key="1">
    <source>
        <dbReference type="SAM" id="MobiDB-lite"/>
    </source>
</evidence>
<accession>A0A9W8SDY6</accession>
<comment type="caution">
    <text evidence="3">The sequence shown here is derived from an EMBL/GenBank/DDBJ whole genome shotgun (WGS) entry which is preliminary data.</text>
</comment>
<feature type="domain" description="DUF7730" evidence="2">
    <location>
        <begin position="11"/>
        <end position="184"/>
    </location>
</feature>
<evidence type="ECO:0000313" key="3">
    <source>
        <dbReference type="EMBL" id="KAJ4269711.1"/>
    </source>
</evidence>
<gene>
    <name evidence="3" type="ORF">NW762_001379</name>
</gene>
<dbReference type="AlphaFoldDB" id="A0A9W8SDY6"/>
<organism evidence="3 4">
    <name type="scientific">Fusarium torreyae</name>
    <dbReference type="NCBI Taxonomy" id="1237075"/>
    <lineage>
        <taxon>Eukaryota</taxon>
        <taxon>Fungi</taxon>
        <taxon>Dikarya</taxon>
        <taxon>Ascomycota</taxon>
        <taxon>Pezizomycotina</taxon>
        <taxon>Sordariomycetes</taxon>
        <taxon>Hypocreomycetidae</taxon>
        <taxon>Hypocreales</taxon>
        <taxon>Nectriaceae</taxon>
        <taxon>Fusarium</taxon>
    </lineage>
</organism>
<dbReference type="Pfam" id="PF24864">
    <property type="entry name" value="DUF7730"/>
    <property type="match status" value="1"/>
</dbReference>
<sequence>MNVKFDKGLRQSESLLFAKAPSEIRRMVFLELFGNRQIHITLNQSKLNHIKYTREGRPLSRRKWVHCVCRRHPDSEVHSHNEIDHKWVFISAGIIFTCKRAFEQGIRILYATNTLIFDLDLTLDDFNSGGWHRYNSINLNLDFSVGIDFKKLGLTNMYGEGGDHFTALCDILSTMKQKLSVRIAVSRDLHHSPQSETDKIAGLKGMVFAFERLCRKDNVTGKLSLPSRWVDDFREVLMLTPNPSQKFEVIERENEWQWPGDFGEYSDDEDEEDTYWRNHDSDESDSEVTELGNEY</sequence>
<dbReference type="EMBL" id="JAOQAZ010000002">
    <property type="protein sequence ID" value="KAJ4269711.1"/>
    <property type="molecule type" value="Genomic_DNA"/>
</dbReference>
<dbReference type="OrthoDB" id="4757095at2759"/>
<dbReference type="InterPro" id="IPR056632">
    <property type="entry name" value="DUF7730"/>
</dbReference>
<dbReference type="Proteomes" id="UP001152049">
    <property type="component" value="Unassembled WGS sequence"/>
</dbReference>
<feature type="region of interest" description="Disordered" evidence="1">
    <location>
        <begin position="258"/>
        <end position="295"/>
    </location>
</feature>
<keyword evidence="4" id="KW-1185">Reference proteome</keyword>
<evidence type="ECO:0000313" key="4">
    <source>
        <dbReference type="Proteomes" id="UP001152049"/>
    </source>
</evidence>
<reference evidence="3" key="1">
    <citation type="submission" date="2022-09" db="EMBL/GenBank/DDBJ databases">
        <title>Fusarium specimens isolated from Avocado Roots.</title>
        <authorList>
            <person name="Stajich J."/>
            <person name="Roper C."/>
            <person name="Heimlech-Rivalta G."/>
        </authorList>
    </citation>
    <scope>NUCLEOTIDE SEQUENCE</scope>
    <source>
        <strain evidence="3">CF00136</strain>
    </source>
</reference>
<name>A0A9W8SDY6_9HYPO</name>
<proteinExistence type="predicted"/>